<dbReference type="PROSITE" id="PS50045">
    <property type="entry name" value="SIGMA54_INTERACT_4"/>
    <property type="match status" value="1"/>
</dbReference>
<evidence type="ECO:0000256" key="5">
    <source>
        <dbReference type="ARBA" id="ARBA00023163"/>
    </source>
</evidence>
<proteinExistence type="predicted"/>
<dbReference type="InterPro" id="IPR025943">
    <property type="entry name" value="Sigma_54_int_dom_ATP-bd_2"/>
</dbReference>
<dbReference type="Pfam" id="PF25601">
    <property type="entry name" value="AAA_lid_14"/>
    <property type="match status" value="1"/>
</dbReference>
<sequence length="644" mass="70110">MTQPHSQIIRRVLDTGQAVAQEQGERLIQQSWLRCAGDHGLAPGRNPGIPELDAAQLRERRERVGHYLDVARAGMHQLYPHIAPLGYITMLADSQGATLECLGDTRADSPFATAGLRTGTVWNEAAVGTNGIGTCIAEQRTLTCHRDDHFYAGNLDLSCTAAPLRDPQGRVAAVLDISALSMPGARDSQHLARHLTSLYARLIEDSYFGHHFRDRWLLRLSRSAALVDHHADLMLALDDDGCVVGANTGARRLFDPHAERGVVGHGIGALFRDGRDRVHALRQAESLGRLTTWHDADFHAALTQPRRARAAATRVPIASHRADALHTMAGDDPRMMALTDQARRLAAKPIDLLVQGETGCGKEVLARAIHATSPRANQPFVAINCAALPESLIESELFGYAAGTFTGARRDGMTGRFVQADGGTLFLDEIGDMPLDLQTRLLRVLAEREVLPLGSDTPIALDVRVITATHRDIEARIAAGTFRADLYYRLAGGTLTLPALRERTDLDWLIDRVIVTEARALAAPASITAEARAVLHTHDWPGNIRELRNVLRFALALADEHGITANDLPNSARDTAANAPGTATSSVSPGPADAEPDSSHAPLIARLRRCQWNVTQVARELGVARSTIYRRMARLDIVAPKYRH</sequence>
<dbReference type="Gene3D" id="3.40.50.300">
    <property type="entry name" value="P-loop containing nucleotide triphosphate hydrolases"/>
    <property type="match status" value="1"/>
</dbReference>
<evidence type="ECO:0000313" key="9">
    <source>
        <dbReference type="Proteomes" id="UP000283993"/>
    </source>
</evidence>
<dbReference type="Gene3D" id="1.10.10.60">
    <property type="entry name" value="Homeodomain-like"/>
    <property type="match status" value="1"/>
</dbReference>
<dbReference type="PANTHER" id="PTHR32071:SF77">
    <property type="entry name" value="TRANSCRIPTIONAL REGULATORY PROTEIN"/>
    <property type="match status" value="1"/>
</dbReference>
<dbReference type="GO" id="GO:0005524">
    <property type="term" value="F:ATP binding"/>
    <property type="evidence" value="ECO:0007669"/>
    <property type="project" value="UniProtKB-KW"/>
</dbReference>
<dbReference type="Gene3D" id="1.10.8.60">
    <property type="match status" value="1"/>
</dbReference>
<dbReference type="InterPro" id="IPR002197">
    <property type="entry name" value="HTH_Fis"/>
</dbReference>
<evidence type="ECO:0000259" key="7">
    <source>
        <dbReference type="PROSITE" id="PS50045"/>
    </source>
</evidence>
<dbReference type="InterPro" id="IPR029016">
    <property type="entry name" value="GAF-like_dom_sf"/>
</dbReference>
<evidence type="ECO:0000256" key="3">
    <source>
        <dbReference type="ARBA" id="ARBA00023015"/>
    </source>
</evidence>
<feature type="domain" description="Sigma-54 factor interaction" evidence="7">
    <location>
        <begin position="328"/>
        <end position="556"/>
    </location>
</feature>
<dbReference type="InterPro" id="IPR058031">
    <property type="entry name" value="AAA_lid_NorR"/>
</dbReference>
<dbReference type="AlphaFoldDB" id="A0A423PII2"/>
<evidence type="ECO:0000256" key="1">
    <source>
        <dbReference type="ARBA" id="ARBA00022741"/>
    </source>
</evidence>
<dbReference type="SUPFAM" id="SSF46689">
    <property type="entry name" value="Homeodomain-like"/>
    <property type="match status" value="1"/>
</dbReference>
<dbReference type="SMART" id="SM00382">
    <property type="entry name" value="AAA"/>
    <property type="match status" value="1"/>
</dbReference>
<keyword evidence="2" id="KW-0067">ATP-binding</keyword>
<dbReference type="RefSeq" id="WP_123631733.1">
    <property type="nucleotide sequence ID" value="NZ_AYKH01000034.1"/>
</dbReference>
<dbReference type="FunFam" id="3.40.50.300:FF:000006">
    <property type="entry name" value="DNA-binding transcriptional regulator NtrC"/>
    <property type="match status" value="1"/>
</dbReference>
<dbReference type="Pfam" id="PF01590">
    <property type="entry name" value="GAF"/>
    <property type="match status" value="1"/>
</dbReference>
<reference evidence="8 9" key="1">
    <citation type="submission" date="2013-10" db="EMBL/GenBank/DDBJ databases">
        <title>Salinisphaera orenii MK-B5 Genome Sequencing.</title>
        <authorList>
            <person name="Lai Q."/>
            <person name="Li C."/>
            <person name="Shao Z."/>
        </authorList>
    </citation>
    <scope>NUCLEOTIDE SEQUENCE [LARGE SCALE GENOMIC DNA]</scope>
    <source>
        <strain evidence="8 9">MK-B5</strain>
    </source>
</reference>
<keyword evidence="4" id="KW-0238">DNA-binding</keyword>
<keyword evidence="3" id="KW-0805">Transcription regulation</keyword>
<dbReference type="Gene3D" id="3.30.450.40">
    <property type="match status" value="1"/>
</dbReference>
<evidence type="ECO:0000256" key="4">
    <source>
        <dbReference type="ARBA" id="ARBA00023125"/>
    </source>
</evidence>
<dbReference type="GO" id="GO:0043565">
    <property type="term" value="F:sequence-specific DNA binding"/>
    <property type="evidence" value="ECO:0007669"/>
    <property type="project" value="InterPro"/>
</dbReference>
<name>A0A423PII2_9GAMM</name>
<keyword evidence="1" id="KW-0547">Nucleotide-binding</keyword>
<evidence type="ECO:0000256" key="2">
    <source>
        <dbReference type="ARBA" id="ARBA00022840"/>
    </source>
</evidence>
<dbReference type="InterPro" id="IPR003018">
    <property type="entry name" value="GAF"/>
</dbReference>
<dbReference type="Proteomes" id="UP000283993">
    <property type="component" value="Unassembled WGS sequence"/>
</dbReference>
<gene>
    <name evidence="8" type="ORF">SAOR_12500</name>
</gene>
<dbReference type="InterPro" id="IPR003593">
    <property type="entry name" value="AAA+_ATPase"/>
</dbReference>
<dbReference type="Pfam" id="PF02954">
    <property type="entry name" value="HTH_8"/>
    <property type="match status" value="1"/>
</dbReference>
<dbReference type="Pfam" id="PF00158">
    <property type="entry name" value="Sigma54_activat"/>
    <property type="match status" value="1"/>
</dbReference>
<accession>A0A423PII2</accession>
<dbReference type="GO" id="GO:0006355">
    <property type="term" value="P:regulation of DNA-templated transcription"/>
    <property type="evidence" value="ECO:0007669"/>
    <property type="project" value="InterPro"/>
</dbReference>
<organism evidence="8 9">
    <name type="scientific">Salinisphaera orenii MK-B5</name>
    <dbReference type="NCBI Taxonomy" id="856730"/>
    <lineage>
        <taxon>Bacteria</taxon>
        <taxon>Pseudomonadati</taxon>
        <taxon>Pseudomonadota</taxon>
        <taxon>Gammaproteobacteria</taxon>
        <taxon>Salinisphaerales</taxon>
        <taxon>Salinisphaeraceae</taxon>
        <taxon>Salinisphaera</taxon>
    </lineage>
</organism>
<feature type="region of interest" description="Disordered" evidence="6">
    <location>
        <begin position="567"/>
        <end position="598"/>
    </location>
</feature>
<keyword evidence="9" id="KW-1185">Reference proteome</keyword>
<dbReference type="SUPFAM" id="SSF55781">
    <property type="entry name" value="GAF domain-like"/>
    <property type="match status" value="1"/>
</dbReference>
<dbReference type="SUPFAM" id="SSF52540">
    <property type="entry name" value="P-loop containing nucleoside triphosphate hydrolases"/>
    <property type="match status" value="1"/>
</dbReference>
<comment type="caution">
    <text evidence="8">The sequence shown here is derived from an EMBL/GenBank/DDBJ whole genome shotgun (WGS) entry which is preliminary data.</text>
</comment>
<evidence type="ECO:0000313" key="8">
    <source>
        <dbReference type="EMBL" id="ROO25364.1"/>
    </source>
</evidence>
<dbReference type="PROSITE" id="PS00676">
    <property type="entry name" value="SIGMA54_INTERACT_2"/>
    <property type="match status" value="1"/>
</dbReference>
<dbReference type="InterPro" id="IPR025944">
    <property type="entry name" value="Sigma_54_int_dom_CS"/>
</dbReference>
<dbReference type="PROSITE" id="PS00688">
    <property type="entry name" value="SIGMA54_INTERACT_3"/>
    <property type="match status" value="1"/>
</dbReference>
<protein>
    <submittedName>
        <fullName evidence="8">ATPase AAA</fullName>
    </submittedName>
</protein>
<dbReference type="EMBL" id="AYKH01000034">
    <property type="protein sequence ID" value="ROO25364.1"/>
    <property type="molecule type" value="Genomic_DNA"/>
</dbReference>
<dbReference type="InterPro" id="IPR002078">
    <property type="entry name" value="Sigma_54_int"/>
</dbReference>
<dbReference type="PANTHER" id="PTHR32071">
    <property type="entry name" value="TRANSCRIPTIONAL REGULATORY PROTEIN"/>
    <property type="match status" value="1"/>
</dbReference>
<dbReference type="InterPro" id="IPR027417">
    <property type="entry name" value="P-loop_NTPase"/>
</dbReference>
<keyword evidence="5" id="KW-0804">Transcription</keyword>
<dbReference type="InterPro" id="IPR009057">
    <property type="entry name" value="Homeodomain-like_sf"/>
</dbReference>
<evidence type="ECO:0000256" key="6">
    <source>
        <dbReference type="SAM" id="MobiDB-lite"/>
    </source>
</evidence>
<dbReference type="CDD" id="cd00009">
    <property type="entry name" value="AAA"/>
    <property type="match status" value="1"/>
</dbReference>